<dbReference type="EMBL" id="AORV01000044">
    <property type="protein sequence ID" value="EMS70976.1"/>
    <property type="molecule type" value="Genomic_DNA"/>
</dbReference>
<dbReference type="PATRIC" id="fig|1195236.3.peg.3408"/>
<dbReference type="Proteomes" id="UP000014155">
    <property type="component" value="Unassembled WGS sequence"/>
</dbReference>
<dbReference type="PROSITE" id="PS50005">
    <property type="entry name" value="TPR"/>
    <property type="match status" value="1"/>
</dbReference>
<evidence type="ECO:0000256" key="1">
    <source>
        <dbReference type="ARBA" id="ARBA00022737"/>
    </source>
</evidence>
<accession>S0FKY3</accession>
<dbReference type="Pfam" id="PF13181">
    <property type="entry name" value="TPR_8"/>
    <property type="match status" value="2"/>
</dbReference>
<dbReference type="InterPro" id="IPR019734">
    <property type="entry name" value="TPR_rpt"/>
</dbReference>
<dbReference type="RefSeq" id="WP_004627210.1">
    <property type="nucleotide sequence ID" value="NZ_AORV01000044.1"/>
</dbReference>
<reference evidence="4 5" key="1">
    <citation type="journal article" date="2013" name="Genome Announc.">
        <title>Draft Genome Sequence of the Cellulolytic, Mesophilic, Anaerobic Bacterium Clostridium termitidis Strain CT1112 (DSM 5398).</title>
        <authorList>
            <person name="Lal S."/>
            <person name="Ramachandran U."/>
            <person name="Zhang X."/>
            <person name="Munir R."/>
            <person name="Sparling R."/>
            <person name="Levin D.B."/>
        </authorList>
    </citation>
    <scope>NUCLEOTIDE SEQUENCE [LARGE SCALE GENOMIC DNA]</scope>
    <source>
        <strain evidence="4 5">CT1112</strain>
    </source>
</reference>
<evidence type="ECO:0008006" key="6">
    <source>
        <dbReference type="Google" id="ProtNLM"/>
    </source>
</evidence>
<evidence type="ECO:0000313" key="4">
    <source>
        <dbReference type="EMBL" id="EMS70976.1"/>
    </source>
</evidence>
<evidence type="ECO:0000256" key="3">
    <source>
        <dbReference type="PROSITE-ProRule" id="PRU00339"/>
    </source>
</evidence>
<dbReference type="PANTHER" id="PTHR44943">
    <property type="entry name" value="CELLULOSE SYNTHASE OPERON PROTEIN C"/>
    <property type="match status" value="1"/>
</dbReference>
<keyword evidence="1" id="KW-0677">Repeat</keyword>
<gene>
    <name evidence="4" type="ORF">CTER_3185</name>
</gene>
<name>S0FKY3_RUMCE</name>
<dbReference type="SMART" id="SM00028">
    <property type="entry name" value="TPR"/>
    <property type="match status" value="3"/>
</dbReference>
<dbReference type="Gene3D" id="1.25.40.10">
    <property type="entry name" value="Tetratricopeptide repeat domain"/>
    <property type="match status" value="2"/>
</dbReference>
<comment type="caution">
    <text evidence="4">The sequence shown here is derived from an EMBL/GenBank/DDBJ whole genome shotgun (WGS) entry which is preliminary data.</text>
</comment>
<dbReference type="PANTHER" id="PTHR44943:SF8">
    <property type="entry name" value="TPR REPEAT-CONTAINING PROTEIN MJ0263"/>
    <property type="match status" value="1"/>
</dbReference>
<keyword evidence="5" id="KW-1185">Reference proteome</keyword>
<dbReference type="InterPro" id="IPR051685">
    <property type="entry name" value="Ycf3/AcsC/BcsC/TPR_MFPF"/>
</dbReference>
<proteinExistence type="predicted"/>
<dbReference type="InterPro" id="IPR011990">
    <property type="entry name" value="TPR-like_helical_dom_sf"/>
</dbReference>
<dbReference type="STRING" id="1195236.CTER_3185"/>
<keyword evidence="2 3" id="KW-0802">TPR repeat</keyword>
<organism evidence="4 5">
    <name type="scientific">Ruminiclostridium cellobioparum subsp. termitidis CT1112</name>
    <dbReference type="NCBI Taxonomy" id="1195236"/>
    <lineage>
        <taxon>Bacteria</taxon>
        <taxon>Bacillati</taxon>
        <taxon>Bacillota</taxon>
        <taxon>Clostridia</taxon>
        <taxon>Eubacteriales</taxon>
        <taxon>Oscillospiraceae</taxon>
        <taxon>Ruminiclostridium</taxon>
    </lineage>
</organism>
<evidence type="ECO:0000256" key="2">
    <source>
        <dbReference type="ARBA" id="ARBA00022803"/>
    </source>
</evidence>
<evidence type="ECO:0000313" key="5">
    <source>
        <dbReference type="Proteomes" id="UP000014155"/>
    </source>
</evidence>
<dbReference type="SUPFAM" id="SSF48452">
    <property type="entry name" value="TPR-like"/>
    <property type="match status" value="1"/>
</dbReference>
<dbReference type="AlphaFoldDB" id="S0FKY3"/>
<sequence>MKNNILSISEYRNNPEFYFSKGLRLANKKNLSEAYRNLMKALELEPDNSEYKFNMACFLSELQRPREANRLFNDILTNFDPTMFDCFFGLGCNSFEVGNNEKAAEYFDKYLYFDAEGEFSYEISEMAFYLKLYSEVSHNNKFLKTSVTNLKKAQTYLKENNTEKAVGCLYKAIRANPFNVEARNQLTLALMEKQQFIRAEYINSTVNIIDSENIWGNCLNIYLLSRSKRNAAFRRALEILPYRPIENRDELLCAATVLMVFDKTEELVKLVETYAVEYSDRLVYSVLMLAYIITGKRSKALELSEMINVYTANCGSLADWVSYITDENNRGQIADNVVKEYANLFCVNQEPIKSRYDAGRYYDLLRDSGPDKIKLPKKYAPIIEGALRNREIMYSSLYKKEIISILIKAVQDLKQPVEPFNGSYDMYSAALEYSYCRLFHIDMEKGEIILKYKITSGLLNDALKVLNISF</sequence>
<dbReference type="eggNOG" id="COG0457">
    <property type="taxonomic scope" value="Bacteria"/>
</dbReference>
<feature type="repeat" description="TPR" evidence="3">
    <location>
        <begin position="15"/>
        <end position="48"/>
    </location>
</feature>
<protein>
    <recommendedName>
        <fullName evidence="6">Tetratricopeptide repeat protein</fullName>
    </recommendedName>
</protein>